<sequence length="478" mass="53458">MEATTSSKAESTLQNSSIDVHAENYQRHHKSTSDTVIPHVDMESSEERESDEDTTSGPDDFSGLSPYERKRLKNISENANFFASLQLSESAARLRKMIKKRQPPESKRKKPKKRENGIGCRRSMRLLNVDPSGISLPATPTQPALVADENPLLPPGPLEMTPENRDDNSELFKGFLHTWAEVSKTTSKNTKKELPSIKSYKANLSGMVISEDTVYKVTKGPILSMALHPSEIKTLVAAGAKSGQVGLWDLTHQPKEDGTYVFQPHSQPVSCLYFSPTNPAHILSLSYDSTLRCGDFSTAVFDEVYRNERSSFSSFDFLTEDASTLIVGHWDGSMSLVDRRTPGTSYEKFINSSLRKIRTVHVHPVHRQYFITAGLRIFDSSCLSSQIPLLTTIRHNTITGRWLTRFQAVWDPKQEDCLIVGSMAHPRQVEIFHETGERVHSFLDGECLVSVCSINAMHPTRYILAGGNSSGKIHVFMN</sequence>
<feature type="region of interest" description="Disordered" evidence="7">
    <location>
        <begin position="1"/>
        <end position="66"/>
    </location>
</feature>
<comment type="function">
    <text evidence="1 6">Specifically binds 5-hydroxymethylcytosine (5hmC), suggesting that it acts as a specific reader of 5hmC.</text>
</comment>
<reference evidence="9" key="1">
    <citation type="journal article" date="2013" name="Science">
        <title>Comparative analysis of bat genomes provides insight into the evolution of flight and immunity.</title>
        <authorList>
            <person name="Zhang G."/>
            <person name="Cowled C."/>
            <person name="Shi Z."/>
            <person name="Huang Z."/>
            <person name="Bishop-Lilly K.A."/>
            <person name="Fang X."/>
            <person name="Wynne J.W."/>
            <person name="Xiong Z."/>
            <person name="Baker M.L."/>
            <person name="Zhao W."/>
            <person name="Tachedjian M."/>
            <person name="Zhu Y."/>
            <person name="Zhou P."/>
            <person name="Jiang X."/>
            <person name="Ng J."/>
            <person name="Yang L."/>
            <person name="Wu L."/>
            <person name="Xiao J."/>
            <person name="Feng Y."/>
            <person name="Chen Y."/>
            <person name="Sun X."/>
            <person name="Zhang Y."/>
            <person name="Marsh G.A."/>
            <person name="Crameri G."/>
            <person name="Broder C.C."/>
            <person name="Frey K.G."/>
            <person name="Wang L.F."/>
            <person name="Wang J."/>
        </authorList>
    </citation>
    <scope>NUCLEOTIDE SEQUENCE [LARGE SCALE GENOMIC DNA]</scope>
</reference>
<comment type="similarity">
    <text evidence="2 6">Belongs to the WD repeat DDB2/WDR76 family.</text>
</comment>
<feature type="compositionally biased region" description="Basic residues" evidence="7">
    <location>
        <begin position="98"/>
        <end position="113"/>
    </location>
</feature>
<evidence type="ECO:0000256" key="5">
    <source>
        <dbReference type="ARBA" id="ARBA00022737"/>
    </source>
</evidence>
<comment type="subunit">
    <text evidence="6">Interacts with CUL4A and/or CUL4B.</text>
</comment>
<dbReference type="GO" id="GO:0003677">
    <property type="term" value="F:DNA binding"/>
    <property type="evidence" value="ECO:0007669"/>
    <property type="project" value="TreeGrafter"/>
</dbReference>
<dbReference type="FunCoup" id="L5K4T1">
    <property type="interactions" value="1383"/>
</dbReference>
<dbReference type="InterPro" id="IPR050853">
    <property type="entry name" value="WD_repeat_DNA-damage-binding"/>
</dbReference>
<dbReference type="PANTHER" id="PTHR14773">
    <property type="entry name" value="WD REPEAT-CONTAINING PROTEIN 76"/>
    <property type="match status" value="1"/>
</dbReference>
<keyword evidence="4 6" id="KW-0853">WD repeat</keyword>
<evidence type="ECO:0000256" key="3">
    <source>
        <dbReference type="ARBA" id="ARBA00021234"/>
    </source>
</evidence>
<dbReference type="STRING" id="9402.L5K4T1"/>
<dbReference type="InterPro" id="IPR036322">
    <property type="entry name" value="WD40_repeat_dom_sf"/>
</dbReference>
<dbReference type="Gene3D" id="2.130.10.10">
    <property type="entry name" value="YVTN repeat-like/Quinoprotein amine dehydrogenase"/>
    <property type="match status" value="1"/>
</dbReference>
<protein>
    <recommendedName>
        <fullName evidence="3 6">WD repeat-containing protein 76</fullName>
    </recommendedName>
</protein>
<dbReference type="eggNOG" id="KOG4328">
    <property type="taxonomic scope" value="Eukaryota"/>
</dbReference>
<keyword evidence="5" id="KW-0677">Repeat</keyword>
<keyword evidence="9" id="KW-1185">Reference proteome</keyword>
<dbReference type="GO" id="GO:2000001">
    <property type="term" value="P:regulation of DNA damage checkpoint"/>
    <property type="evidence" value="ECO:0007669"/>
    <property type="project" value="TreeGrafter"/>
</dbReference>
<evidence type="ECO:0000256" key="6">
    <source>
        <dbReference type="RuleBase" id="RU365004"/>
    </source>
</evidence>
<dbReference type="InterPro" id="IPR015943">
    <property type="entry name" value="WD40/YVTN_repeat-like_dom_sf"/>
</dbReference>
<dbReference type="Proteomes" id="UP000010552">
    <property type="component" value="Unassembled WGS sequence"/>
</dbReference>
<feature type="compositionally biased region" description="Polar residues" evidence="7">
    <location>
        <begin position="1"/>
        <end position="18"/>
    </location>
</feature>
<evidence type="ECO:0000256" key="1">
    <source>
        <dbReference type="ARBA" id="ARBA00002530"/>
    </source>
</evidence>
<evidence type="ECO:0000256" key="4">
    <source>
        <dbReference type="ARBA" id="ARBA00022574"/>
    </source>
</evidence>
<organism evidence="8 9">
    <name type="scientific">Pteropus alecto</name>
    <name type="common">Black flying fox</name>
    <dbReference type="NCBI Taxonomy" id="9402"/>
    <lineage>
        <taxon>Eukaryota</taxon>
        <taxon>Metazoa</taxon>
        <taxon>Chordata</taxon>
        <taxon>Craniata</taxon>
        <taxon>Vertebrata</taxon>
        <taxon>Euteleostomi</taxon>
        <taxon>Mammalia</taxon>
        <taxon>Eutheria</taxon>
        <taxon>Laurasiatheria</taxon>
        <taxon>Chiroptera</taxon>
        <taxon>Yinpterochiroptera</taxon>
        <taxon>Pteropodoidea</taxon>
        <taxon>Pteropodidae</taxon>
        <taxon>Pteropodinae</taxon>
        <taxon>Pteropus</taxon>
    </lineage>
</organism>
<dbReference type="PANTHER" id="PTHR14773:SF0">
    <property type="entry name" value="WD REPEAT-CONTAINING PROTEIN 76"/>
    <property type="match status" value="1"/>
</dbReference>
<accession>L5K4T1</accession>
<dbReference type="EMBL" id="KB031042">
    <property type="protein sequence ID" value="ELK05473.1"/>
    <property type="molecule type" value="Genomic_DNA"/>
</dbReference>
<evidence type="ECO:0000313" key="8">
    <source>
        <dbReference type="EMBL" id="ELK05473.1"/>
    </source>
</evidence>
<dbReference type="SUPFAM" id="SSF50978">
    <property type="entry name" value="WD40 repeat-like"/>
    <property type="match status" value="1"/>
</dbReference>
<dbReference type="SMART" id="SM00320">
    <property type="entry name" value="WD40"/>
    <property type="match status" value="5"/>
</dbReference>
<gene>
    <name evidence="8" type="ORF">PAL_GLEAN10023539</name>
</gene>
<dbReference type="AlphaFoldDB" id="L5K4T1"/>
<feature type="region of interest" description="Disordered" evidence="7">
    <location>
        <begin position="98"/>
        <end position="118"/>
    </location>
</feature>
<dbReference type="InterPro" id="IPR001680">
    <property type="entry name" value="WD40_rpt"/>
</dbReference>
<name>L5K4T1_PTEAL</name>
<dbReference type="GO" id="GO:0005634">
    <property type="term" value="C:nucleus"/>
    <property type="evidence" value="ECO:0007669"/>
    <property type="project" value="TreeGrafter"/>
</dbReference>
<proteinExistence type="inferred from homology"/>
<evidence type="ECO:0000256" key="7">
    <source>
        <dbReference type="SAM" id="MobiDB-lite"/>
    </source>
</evidence>
<evidence type="ECO:0000313" key="9">
    <source>
        <dbReference type="Proteomes" id="UP000010552"/>
    </source>
</evidence>
<dbReference type="InParanoid" id="L5K4T1"/>
<evidence type="ECO:0000256" key="2">
    <source>
        <dbReference type="ARBA" id="ARBA00005434"/>
    </source>
</evidence>